<dbReference type="Proteomes" id="UP000831189">
    <property type="component" value="Chromosome"/>
</dbReference>
<reference evidence="1 2" key="1">
    <citation type="submission" date="2022-04" db="EMBL/GenBank/DDBJ databases">
        <title>Pseudomonas knackmussii B09-2.</title>
        <authorList>
            <person name="Deng Y."/>
        </authorList>
    </citation>
    <scope>NUCLEOTIDE SEQUENCE [LARGE SCALE GENOMIC DNA]</scope>
    <source>
        <strain evidence="1 2">B09-2</strain>
    </source>
</reference>
<accession>A0ABY4KV60</accession>
<evidence type="ECO:0000313" key="2">
    <source>
        <dbReference type="Proteomes" id="UP000831189"/>
    </source>
</evidence>
<organism evidence="1 2">
    <name type="scientific">Pseudomonas knackmussii</name>
    <dbReference type="NCBI Taxonomy" id="65741"/>
    <lineage>
        <taxon>Bacteria</taxon>
        <taxon>Pseudomonadati</taxon>
        <taxon>Pseudomonadota</taxon>
        <taxon>Gammaproteobacteria</taxon>
        <taxon>Pseudomonadales</taxon>
        <taxon>Pseudomonadaceae</taxon>
        <taxon>Pseudomonas</taxon>
    </lineage>
</organism>
<name>A0ABY4KV60_9PSED</name>
<protein>
    <recommendedName>
        <fullName evidence="3">TubC N-terminal docking domain-containing protein</fullName>
    </recommendedName>
</protein>
<dbReference type="EMBL" id="CP096208">
    <property type="protein sequence ID" value="UPQ84767.1"/>
    <property type="molecule type" value="Genomic_DNA"/>
</dbReference>
<sequence length="96" mass="10839">MAALDYLRDHGFNAKVKGNRLIVSPSSKLTPDIRQYIKLHRLELLAEAAANDGVSRRGHWTIIVDGHPPFTMICEPVTHAEALRKARERWPDATVQ</sequence>
<gene>
    <name evidence="1" type="ORF">M0M42_10470</name>
</gene>
<evidence type="ECO:0000313" key="1">
    <source>
        <dbReference type="EMBL" id="UPQ84767.1"/>
    </source>
</evidence>
<proteinExistence type="predicted"/>
<keyword evidence="2" id="KW-1185">Reference proteome</keyword>
<evidence type="ECO:0008006" key="3">
    <source>
        <dbReference type="Google" id="ProtNLM"/>
    </source>
</evidence>